<accession>R0MG47</accession>
<organism evidence="1 2">
    <name type="scientific">Nosema bombycis (strain CQ1 / CVCC 102059)</name>
    <name type="common">Microsporidian parasite</name>
    <name type="synonym">Pebrine of silkworm</name>
    <dbReference type="NCBI Taxonomy" id="578461"/>
    <lineage>
        <taxon>Eukaryota</taxon>
        <taxon>Fungi</taxon>
        <taxon>Fungi incertae sedis</taxon>
        <taxon>Microsporidia</taxon>
        <taxon>Nosematidae</taxon>
        <taxon>Nosema</taxon>
    </lineage>
</organism>
<name>R0MG47_NOSB1</name>
<gene>
    <name evidence="1" type="ORF">NBO_175g0001</name>
</gene>
<reference evidence="1 2" key="1">
    <citation type="journal article" date="2013" name="BMC Genomics">
        <title>Comparative genomics of parasitic silkworm microsporidia reveal an association between genome expansion and host adaptation.</title>
        <authorList>
            <person name="Pan G."/>
            <person name="Xu J."/>
            <person name="Li T."/>
            <person name="Xia Q."/>
            <person name="Liu S.L."/>
            <person name="Zhang G."/>
            <person name="Li S."/>
            <person name="Li C."/>
            <person name="Liu H."/>
            <person name="Yang L."/>
            <person name="Liu T."/>
            <person name="Zhang X."/>
            <person name="Wu Z."/>
            <person name="Fan W."/>
            <person name="Dang X."/>
            <person name="Xiang H."/>
            <person name="Tao M."/>
            <person name="Li Y."/>
            <person name="Hu J."/>
            <person name="Li Z."/>
            <person name="Lin L."/>
            <person name="Luo J."/>
            <person name="Geng L."/>
            <person name="Wang L."/>
            <person name="Long M."/>
            <person name="Wan Y."/>
            <person name="He N."/>
            <person name="Zhang Z."/>
            <person name="Lu C."/>
            <person name="Keeling P.J."/>
            <person name="Wang J."/>
            <person name="Xiang Z."/>
            <person name="Zhou Z."/>
        </authorList>
    </citation>
    <scope>NUCLEOTIDE SEQUENCE [LARGE SCALE GENOMIC DNA]</scope>
    <source>
        <strain evidence="2">CQ1 / CVCC 102059</strain>
    </source>
</reference>
<dbReference type="EMBL" id="KB909083">
    <property type="protein sequence ID" value="EOB13110.1"/>
    <property type="molecule type" value="Genomic_DNA"/>
</dbReference>
<dbReference type="Proteomes" id="UP000016927">
    <property type="component" value="Unassembled WGS sequence"/>
</dbReference>
<evidence type="ECO:0000313" key="1">
    <source>
        <dbReference type="EMBL" id="EOB13110.1"/>
    </source>
</evidence>
<protein>
    <submittedName>
        <fullName evidence="1">Uncharacterized protein</fullName>
    </submittedName>
</protein>
<proteinExistence type="predicted"/>
<evidence type="ECO:0000313" key="2">
    <source>
        <dbReference type="Proteomes" id="UP000016927"/>
    </source>
</evidence>
<keyword evidence="2" id="KW-1185">Reference proteome</keyword>
<sequence>MKLIFEDLLEKDESLNLLIDFIKGNNCPENNETLENMSNEVVDLPNYIKILLNFIYYALFISDQDITSFYYQIKVNKDCGEMEPKDIIEIFFKTFLNTALGNQITLGYYLEDSNKIDGDLKNLFWYSEKLKEYEKYKIQVTSHFFGSSKATSDVYLLEYLYLTLYFSLNNIFHFYNCLSKLVHNEN</sequence>
<dbReference type="HOGENOM" id="CLU_1454820_0_0_1"/>
<dbReference type="VEuPathDB" id="MicrosporidiaDB:NBO_175g0001"/>
<dbReference type="AlphaFoldDB" id="R0MG47"/>